<dbReference type="SMART" id="SM00871">
    <property type="entry name" value="AraC_E_bind"/>
    <property type="match status" value="1"/>
</dbReference>
<evidence type="ECO:0000313" key="4">
    <source>
        <dbReference type="Proteomes" id="UP000254893"/>
    </source>
</evidence>
<dbReference type="InterPro" id="IPR053182">
    <property type="entry name" value="YobU-like_regulator"/>
</dbReference>
<dbReference type="SUPFAM" id="SSF55136">
    <property type="entry name" value="Probable bacterial effector-binding domain"/>
    <property type="match status" value="1"/>
</dbReference>
<feature type="chain" id="PRO_5017077872" evidence="1">
    <location>
        <begin position="22"/>
        <end position="185"/>
    </location>
</feature>
<sequence length="185" mass="20962">MKNFYSILIITFMILSGTAQSQIQTNISKTMDDQTIQQFHIIGISTRTTNANGQAAKDIEALWGRFWNEEIQKQIPNKVGEEFYAVYTDYETDFTGPYTTIIGLPVSSLESIPQGFVGLTIETASYKKFVSKGKMPEAVFNTWLEIWGDQALHSKRAYKADFTVHGKKYFDGDNAEVETFLSVKK</sequence>
<dbReference type="Proteomes" id="UP000254893">
    <property type="component" value="Unassembled WGS sequence"/>
</dbReference>
<dbReference type="InterPro" id="IPR011256">
    <property type="entry name" value="Reg_factor_effector_dom_sf"/>
</dbReference>
<name>A0A380CF19_SPHSI</name>
<dbReference type="EMBL" id="UGYW01000002">
    <property type="protein sequence ID" value="SUJ17978.1"/>
    <property type="molecule type" value="Genomic_DNA"/>
</dbReference>
<evidence type="ECO:0000313" key="3">
    <source>
        <dbReference type="EMBL" id="SUJ17978.1"/>
    </source>
</evidence>
<keyword evidence="1" id="KW-0732">Signal</keyword>
<feature type="signal peptide" evidence="1">
    <location>
        <begin position="1"/>
        <end position="21"/>
    </location>
</feature>
<protein>
    <submittedName>
        <fullName evidence="3">Bacterial transcription activator, effector binding domain</fullName>
    </submittedName>
</protein>
<dbReference type="AlphaFoldDB" id="A0A380CF19"/>
<evidence type="ECO:0000256" key="1">
    <source>
        <dbReference type="SAM" id="SignalP"/>
    </source>
</evidence>
<dbReference type="InterPro" id="IPR029441">
    <property type="entry name" value="Cass2"/>
</dbReference>
<dbReference type="InterPro" id="IPR010499">
    <property type="entry name" value="AraC_E-bd"/>
</dbReference>
<gene>
    <name evidence="3" type="ORF">NCTC11388_02725</name>
</gene>
<dbReference type="Gene3D" id="3.20.80.10">
    <property type="entry name" value="Regulatory factor, effector binding domain"/>
    <property type="match status" value="1"/>
</dbReference>
<proteinExistence type="predicted"/>
<accession>A0A380CF19</accession>
<dbReference type="Pfam" id="PF14526">
    <property type="entry name" value="Cass2"/>
    <property type="match status" value="1"/>
</dbReference>
<reference evidence="3 4" key="1">
    <citation type="submission" date="2018-06" db="EMBL/GenBank/DDBJ databases">
        <authorList>
            <consortium name="Pathogen Informatics"/>
            <person name="Doyle S."/>
        </authorList>
    </citation>
    <scope>NUCLEOTIDE SEQUENCE [LARGE SCALE GENOMIC DNA]</scope>
    <source>
        <strain evidence="3 4">NCTC11388</strain>
    </source>
</reference>
<dbReference type="PANTHER" id="PTHR36444:SF2">
    <property type="entry name" value="TRANSCRIPTIONAL REGULATOR PROTEIN YOBU-RELATED"/>
    <property type="match status" value="1"/>
</dbReference>
<evidence type="ECO:0000259" key="2">
    <source>
        <dbReference type="SMART" id="SM00871"/>
    </source>
</evidence>
<dbReference type="PANTHER" id="PTHR36444">
    <property type="entry name" value="TRANSCRIPTIONAL REGULATOR PROTEIN YOBU-RELATED"/>
    <property type="match status" value="1"/>
</dbReference>
<feature type="domain" description="AraC effector-binding" evidence="2">
    <location>
        <begin position="29"/>
        <end position="184"/>
    </location>
</feature>
<organism evidence="3 4">
    <name type="scientific">Sphingobacterium spiritivorum</name>
    <name type="common">Flavobacterium spiritivorum</name>
    <dbReference type="NCBI Taxonomy" id="258"/>
    <lineage>
        <taxon>Bacteria</taxon>
        <taxon>Pseudomonadati</taxon>
        <taxon>Bacteroidota</taxon>
        <taxon>Sphingobacteriia</taxon>
        <taxon>Sphingobacteriales</taxon>
        <taxon>Sphingobacteriaceae</taxon>
        <taxon>Sphingobacterium</taxon>
    </lineage>
</organism>